<evidence type="ECO:0000313" key="2">
    <source>
        <dbReference type="EMBL" id="AJA36274.1"/>
    </source>
</evidence>
<dbReference type="EMBL" id="KP257584">
    <property type="protein sequence ID" value="AJA36274.1"/>
    <property type="molecule type" value="Genomic_DNA"/>
</dbReference>
<name>A0A0A7RSP3_9BETA</name>
<dbReference type="InterPro" id="IPR007616">
    <property type="entry name" value="Herpes_U59/UL88"/>
</dbReference>
<accession>A0A0A7RSP3</accession>
<evidence type="ECO:0000256" key="1">
    <source>
        <dbReference type="ARBA" id="ARBA00007827"/>
    </source>
</evidence>
<reference evidence="2 3" key="3">
    <citation type="journal article" date="2015" name="Genome Announc.">
        <title>Complete Genome Sequence of the Human Herpesvirus 6A Strain AJ from Africa Resembles Strain GS from North America.</title>
        <authorList>
            <person name="Tweedy J."/>
            <person name="Spyrou M.A."/>
            <person name="Donaldson C.D."/>
            <person name="Depledge D."/>
            <person name="Breuer J."/>
            <person name="Gompels U.A."/>
        </authorList>
    </citation>
    <scope>NUCLEOTIDE SEQUENCE [LARGE SCALE GENOMIC DNA]</scope>
    <source>
        <strain evidence="2">AJ</strain>
    </source>
</reference>
<sequence length="350" mass="39940">MNVLVADEWFDCAIRLDSETIAVHEIFNPELSKLLNLHSKTVYMSDLCAFISGCVNRNVGKLTIYWHVNGDIIYALTGILHCVKIKIECGERIADGRYRLYEIPKLFLMRGQSTPMELKWKHAVGIATTNKPLLTHVLTDVLETSPFTLPDTLLSVQELSIFRERLSYIYYVLGSDVDIVARTEREIFQKCAELARLQQVFLIQGNIMENFVLVQACLFQLGADGLWEEISGSVRPRPELMSSAFIQHRVMLNNCYCIAVIFNAIYKHKLSLPTVERSHETVNRVVQEYYKSYVNAPLSVLVCATKVLTLFTEEYNFKSALVFVSQFFQVDVEASRADVIRLFLACLKGD</sequence>
<gene>
    <name evidence="2" type="primary">U59</name>
</gene>
<evidence type="ECO:0000313" key="3">
    <source>
        <dbReference type="Proteomes" id="UP000142548"/>
    </source>
</evidence>
<comment type="similarity">
    <text evidence="1">Belongs to the herpesviridae U59/UL88 family.</text>
</comment>
<proteinExistence type="inferred from homology"/>
<protein>
    <submittedName>
        <fullName evidence="2">U59 protein</fullName>
    </submittedName>
</protein>
<dbReference type="Pfam" id="PF04529">
    <property type="entry name" value="Herpes_U59"/>
    <property type="match status" value="1"/>
</dbReference>
<reference evidence="2 3" key="2">
    <citation type="journal article" date="2002" name="J. Virol. Methods">
        <title>Characterisation of a human herpesvirus 6 variant A 'amplicon' and replication modulation by U94-Rep 'latency gene'.</title>
        <authorList>
            <person name="Turner S."/>
            <person name="DiLuca D."/>
            <person name="Gompels U."/>
        </authorList>
    </citation>
    <scope>NUCLEOTIDE SEQUENCE [LARGE SCALE GENOMIC DNA]</scope>
    <source>
        <strain evidence="2">AJ</strain>
    </source>
</reference>
<reference evidence="2 3" key="1">
    <citation type="journal article" date="1993" name="J. Virol.">
        <title>Identification of a lytic-phase origin of DNA replication in human herpesvirus 6B strain Z29.</title>
        <authorList>
            <person name="Dewhurst S."/>
            <person name="Dollard S.C."/>
            <person name="Pellett P.E."/>
            <person name="Dambaugh T.R."/>
        </authorList>
    </citation>
    <scope>NUCLEOTIDE SEQUENCE [LARGE SCALE GENOMIC DNA]</scope>
    <source>
        <strain evidence="2">AJ</strain>
    </source>
</reference>
<dbReference type="Proteomes" id="UP000142548">
    <property type="component" value="Genome"/>
</dbReference>
<organism evidence="2 3">
    <name type="scientific">Human betaherpesvirus 6A</name>
    <dbReference type="NCBI Taxonomy" id="32603"/>
    <lineage>
        <taxon>Viruses</taxon>
        <taxon>Duplodnaviria</taxon>
        <taxon>Heunggongvirae</taxon>
        <taxon>Peploviricota</taxon>
        <taxon>Herviviricetes</taxon>
        <taxon>Herpesvirales</taxon>
        <taxon>Orthoherpesviridae</taxon>
        <taxon>Betaherpesvirinae</taxon>
        <taxon>Roseolovirus</taxon>
        <taxon>Roseolovirus humanbeta6a</taxon>
    </lineage>
</organism>